<keyword evidence="3" id="KW-1185">Reference proteome</keyword>
<evidence type="ECO:0000313" key="2">
    <source>
        <dbReference type="EMBL" id="MBA8794723.1"/>
    </source>
</evidence>
<dbReference type="AlphaFoldDB" id="A0A7W3IT13"/>
<proteinExistence type="predicted"/>
<sequence length="156" mass="17135">MPVPSSEPSAPYAPSGVPLPTRGWRFRRLANAVNLSTPLGLATARLGRAVPRRGPVGLWLAEGYRLGFPVASAFTVGNVVITAHRFDDLLTANPRLLLHEQRHSWQYVACGGLPMLPLYALAMGWSWLRTRDRWSANVFERRAGLADGGYRSPATD</sequence>
<name>A0A7W3IT13_9ACTN</name>
<accession>A0A7W3IT13</accession>
<evidence type="ECO:0000256" key="1">
    <source>
        <dbReference type="SAM" id="Phobius"/>
    </source>
</evidence>
<dbReference type="RefSeq" id="WP_328823779.1">
    <property type="nucleotide sequence ID" value="NZ_JACGWT010000003.1"/>
</dbReference>
<comment type="caution">
    <text evidence="2">The sequence shown here is derived from an EMBL/GenBank/DDBJ whole genome shotgun (WGS) entry which is preliminary data.</text>
</comment>
<gene>
    <name evidence="2" type="ORF">FHX74_002342</name>
</gene>
<keyword evidence="1" id="KW-0812">Transmembrane</keyword>
<feature type="transmembrane region" description="Helical" evidence="1">
    <location>
        <begin position="105"/>
        <end position="128"/>
    </location>
</feature>
<dbReference type="Proteomes" id="UP000523079">
    <property type="component" value="Unassembled WGS sequence"/>
</dbReference>
<protein>
    <recommendedName>
        <fullName evidence="4">DUF4157 domain-containing protein</fullName>
    </recommendedName>
</protein>
<organism evidence="2 3">
    <name type="scientific">Microlunatus kandeliicorticis</name>
    <dbReference type="NCBI Taxonomy" id="1759536"/>
    <lineage>
        <taxon>Bacteria</taxon>
        <taxon>Bacillati</taxon>
        <taxon>Actinomycetota</taxon>
        <taxon>Actinomycetes</taxon>
        <taxon>Propionibacteriales</taxon>
        <taxon>Propionibacteriaceae</taxon>
        <taxon>Microlunatus</taxon>
    </lineage>
</organism>
<reference evidence="2 3" key="1">
    <citation type="submission" date="2020-07" db="EMBL/GenBank/DDBJ databases">
        <title>Sequencing the genomes of 1000 actinobacteria strains.</title>
        <authorList>
            <person name="Klenk H.-P."/>
        </authorList>
    </citation>
    <scope>NUCLEOTIDE SEQUENCE [LARGE SCALE GENOMIC DNA]</scope>
    <source>
        <strain evidence="2 3">DSM 100723</strain>
    </source>
</reference>
<evidence type="ECO:0000313" key="3">
    <source>
        <dbReference type="Proteomes" id="UP000523079"/>
    </source>
</evidence>
<keyword evidence="1" id="KW-1133">Transmembrane helix</keyword>
<dbReference type="EMBL" id="JACGWT010000003">
    <property type="protein sequence ID" value="MBA8794723.1"/>
    <property type="molecule type" value="Genomic_DNA"/>
</dbReference>
<evidence type="ECO:0008006" key="4">
    <source>
        <dbReference type="Google" id="ProtNLM"/>
    </source>
</evidence>
<keyword evidence="1" id="KW-0472">Membrane</keyword>